<dbReference type="Proteomes" id="UP000009235">
    <property type="component" value="Chromosome"/>
</dbReference>
<sequence length="189" mass="19618">MRQTFTSALKAGTACAGLVGLTFAAAPATASAASVPNEFVTWIERASSECAAVTPELLAAQIAAESSFIASAVSPAGAQGPSQFMPETWEEWGVDADGNGYADPFSIADATVSQARLMCHNLTDTEVGVRSGSMSGDPVDLALAAYNAGLGAVQQFAGMPSGGEYTTQTQPYVEKIRDLESVFRIVFHN</sequence>
<dbReference type="Pfam" id="PF01464">
    <property type="entry name" value="SLT"/>
    <property type="match status" value="1"/>
</dbReference>
<dbReference type="AlphaFoldDB" id="F6EHF3"/>
<keyword evidence="1" id="KW-0732">Signal</keyword>
<dbReference type="HOGENOM" id="CLU_106227_0_0_11"/>
<evidence type="ECO:0000313" key="4">
    <source>
        <dbReference type="Proteomes" id="UP000009235"/>
    </source>
</evidence>
<dbReference type="InterPro" id="IPR008258">
    <property type="entry name" value="Transglycosylase_SLT_dom_1"/>
</dbReference>
<name>F6EHF3_HOYSD</name>
<dbReference type="PANTHER" id="PTHR37423">
    <property type="entry name" value="SOLUBLE LYTIC MUREIN TRANSGLYCOSYLASE-RELATED"/>
    <property type="match status" value="1"/>
</dbReference>
<evidence type="ECO:0000313" key="3">
    <source>
        <dbReference type="EMBL" id="AEF41132.1"/>
    </source>
</evidence>
<dbReference type="OrthoDB" id="9796191at2"/>
<proteinExistence type="predicted"/>
<dbReference type="CDD" id="cd13399">
    <property type="entry name" value="Slt35-like"/>
    <property type="match status" value="1"/>
</dbReference>
<organism evidence="3 4">
    <name type="scientific">Hoyosella subflava (strain DSM 45089 / JCM 17490 / NBRC 109087 / DQS3-9A1)</name>
    <name type="common">Amycolicicoccus subflavus</name>
    <dbReference type="NCBI Taxonomy" id="443218"/>
    <lineage>
        <taxon>Bacteria</taxon>
        <taxon>Bacillati</taxon>
        <taxon>Actinomycetota</taxon>
        <taxon>Actinomycetes</taxon>
        <taxon>Mycobacteriales</taxon>
        <taxon>Hoyosellaceae</taxon>
        <taxon>Hoyosella</taxon>
    </lineage>
</organism>
<keyword evidence="4" id="KW-1185">Reference proteome</keyword>
<feature type="chain" id="PRO_5003339235" evidence="1">
    <location>
        <begin position="33"/>
        <end position="189"/>
    </location>
</feature>
<accession>F6EHF3</accession>
<feature type="signal peptide" evidence="1">
    <location>
        <begin position="1"/>
        <end position="32"/>
    </location>
</feature>
<dbReference type="InterPro" id="IPR023346">
    <property type="entry name" value="Lysozyme-like_dom_sf"/>
</dbReference>
<dbReference type="EMBL" id="CP002786">
    <property type="protein sequence ID" value="AEF41132.1"/>
    <property type="molecule type" value="Genomic_DNA"/>
</dbReference>
<dbReference type="PANTHER" id="PTHR37423:SF2">
    <property type="entry name" value="MEMBRANE-BOUND LYTIC MUREIN TRANSGLYCOSYLASE C"/>
    <property type="match status" value="1"/>
</dbReference>
<dbReference type="RefSeq" id="WP_013807481.1">
    <property type="nucleotide sequence ID" value="NC_015564.1"/>
</dbReference>
<dbReference type="Gene3D" id="1.10.530.10">
    <property type="match status" value="1"/>
</dbReference>
<evidence type="ECO:0000259" key="2">
    <source>
        <dbReference type="Pfam" id="PF01464"/>
    </source>
</evidence>
<gene>
    <name evidence="3" type="ordered locus">AS9A_2685</name>
</gene>
<dbReference type="SUPFAM" id="SSF53955">
    <property type="entry name" value="Lysozyme-like"/>
    <property type="match status" value="1"/>
</dbReference>
<evidence type="ECO:0000256" key="1">
    <source>
        <dbReference type="SAM" id="SignalP"/>
    </source>
</evidence>
<protein>
    <submittedName>
        <fullName evidence="3">Peptidase M23 family protein</fullName>
    </submittedName>
</protein>
<dbReference type="KEGG" id="asd:AS9A_2685"/>
<dbReference type="eggNOG" id="COG0741">
    <property type="taxonomic scope" value="Bacteria"/>
</dbReference>
<feature type="domain" description="Transglycosylase SLT" evidence="2">
    <location>
        <begin position="51"/>
        <end position="155"/>
    </location>
</feature>
<reference evidence="3 4" key="1">
    <citation type="journal article" date="2011" name="J. Bacteriol.">
        <title>Complete genome sequence of Amycolicicoccus subflavus DQS3-9A1T, an actinomycete isolated from crude oil-polluted soil.</title>
        <authorList>
            <person name="Cai M."/>
            <person name="Chen W.M."/>
            <person name="Nie Y."/>
            <person name="Chi C.Q."/>
            <person name="Wang Y.N."/>
            <person name="Tang Y.Q."/>
            <person name="Li G.Y."/>
            <person name="Wu X.L."/>
        </authorList>
    </citation>
    <scope>NUCLEOTIDE SEQUENCE [LARGE SCALE GENOMIC DNA]</scope>
    <source>
        <strain evidence="4">DSM 45089 / DQS3-9A1</strain>
    </source>
</reference>